<keyword evidence="3" id="KW-1185">Reference proteome</keyword>
<feature type="compositionally biased region" description="Low complexity" evidence="1">
    <location>
        <begin position="59"/>
        <end position="78"/>
    </location>
</feature>
<feature type="compositionally biased region" description="Low complexity" evidence="1">
    <location>
        <begin position="20"/>
        <end position="30"/>
    </location>
</feature>
<feature type="region of interest" description="Disordered" evidence="1">
    <location>
        <begin position="1"/>
        <end position="88"/>
    </location>
</feature>
<organism evidence="2 3">
    <name type="scientific">Ascodesmis nigricans</name>
    <dbReference type="NCBI Taxonomy" id="341454"/>
    <lineage>
        <taxon>Eukaryota</taxon>
        <taxon>Fungi</taxon>
        <taxon>Dikarya</taxon>
        <taxon>Ascomycota</taxon>
        <taxon>Pezizomycotina</taxon>
        <taxon>Pezizomycetes</taxon>
        <taxon>Pezizales</taxon>
        <taxon>Ascodesmidaceae</taxon>
        <taxon>Ascodesmis</taxon>
    </lineage>
</organism>
<dbReference type="Proteomes" id="UP000298138">
    <property type="component" value="Unassembled WGS sequence"/>
</dbReference>
<reference evidence="2 3" key="1">
    <citation type="submission" date="2019-04" db="EMBL/GenBank/DDBJ databases">
        <title>Comparative genomics and transcriptomics to analyze fruiting body development in filamentous ascomycetes.</title>
        <authorList>
            <consortium name="DOE Joint Genome Institute"/>
            <person name="Lutkenhaus R."/>
            <person name="Traeger S."/>
            <person name="Breuer J."/>
            <person name="Kuo A."/>
            <person name="Lipzen A."/>
            <person name="Pangilinan J."/>
            <person name="Dilworth D."/>
            <person name="Sandor L."/>
            <person name="Poggeler S."/>
            <person name="Barry K."/>
            <person name="Grigoriev I.V."/>
            <person name="Nowrousian M."/>
        </authorList>
    </citation>
    <scope>NUCLEOTIDE SEQUENCE [LARGE SCALE GENOMIC DNA]</scope>
    <source>
        <strain evidence="2 3">CBS 389.68</strain>
    </source>
</reference>
<evidence type="ECO:0000313" key="3">
    <source>
        <dbReference type="Proteomes" id="UP000298138"/>
    </source>
</evidence>
<protein>
    <submittedName>
        <fullName evidence="2">Uncharacterized protein</fullName>
    </submittedName>
</protein>
<gene>
    <name evidence="2" type="ORF">EX30DRAFT_263581</name>
</gene>
<evidence type="ECO:0000313" key="2">
    <source>
        <dbReference type="EMBL" id="TGZ81446.1"/>
    </source>
</evidence>
<evidence type="ECO:0000256" key="1">
    <source>
        <dbReference type="SAM" id="MobiDB-lite"/>
    </source>
</evidence>
<dbReference type="AlphaFoldDB" id="A0A4S2MXX6"/>
<proteinExistence type="predicted"/>
<dbReference type="InParanoid" id="A0A4S2MXX6"/>
<name>A0A4S2MXX6_9PEZI</name>
<accession>A0A4S2MXX6</accession>
<sequence>MSTTASNSHRRMASEDRRGTSSSPPTVTPSNRTDQSLPHGNESPRDLSTLSPTPPTRSPHPQHSHSSPPRSPHNKPSSLPHHSQTRRS</sequence>
<dbReference type="EMBL" id="ML220119">
    <property type="protein sequence ID" value="TGZ81446.1"/>
    <property type="molecule type" value="Genomic_DNA"/>
</dbReference>